<dbReference type="EMBL" id="DVHM01000178">
    <property type="protein sequence ID" value="HIR71639.1"/>
    <property type="molecule type" value="Genomic_DNA"/>
</dbReference>
<reference evidence="2" key="2">
    <citation type="journal article" date="2021" name="PeerJ">
        <title>Extensive microbial diversity within the chicken gut microbiome revealed by metagenomics and culture.</title>
        <authorList>
            <person name="Gilroy R."/>
            <person name="Ravi A."/>
            <person name="Getino M."/>
            <person name="Pursley I."/>
            <person name="Horton D.L."/>
            <person name="Alikhan N.F."/>
            <person name="Baker D."/>
            <person name="Gharbi K."/>
            <person name="Hall N."/>
            <person name="Watson M."/>
            <person name="Adriaenssens E.M."/>
            <person name="Foster-Nyarko E."/>
            <person name="Jarju S."/>
            <person name="Secka A."/>
            <person name="Antonio M."/>
            <person name="Oren A."/>
            <person name="Chaudhuri R.R."/>
            <person name="La Ragione R."/>
            <person name="Hildebrand F."/>
            <person name="Pallen M.J."/>
        </authorList>
    </citation>
    <scope>NUCLEOTIDE SEQUENCE</scope>
    <source>
        <strain evidence="2">ChiSjej5B23-6657</strain>
    </source>
</reference>
<name>A0A9D1EBH5_9FIRM</name>
<evidence type="ECO:0000313" key="2">
    <source>
        <dbReference type="EMBL" id="HIR71639.1"/>
    </source>
</evidence>
<feature type="compositionally biased region" description="Basic and acidic residues" evidence="1">
    <location>
        <begin position="11"/>
        <end position="25"/>
    </location>
</feature>
<dbReference type="InterPro" id="IPR006944">
    <property type="entry name" value="Phage/GTA_portal"/>
</dbReference>
<proteinExistence type="predicted"/>
<feature type="region of interest" description="Disordered" evidence="1">
    <location>
        <begin position="425"/>
        <end position="480"/>
    </location>
</feature>
<feature type="compositionally biased region" description="Basic and acidic residues" evidence="1">
    <location>
        <begin position="466"/>
        <end position="480"/>
    </location>
</feature>
<feature type="region of interest" description="Disordered" evidence="1">
    <location>
        <begin position="1"/>
        <end position="27"/>
    </location>
</feature>
<dbReference type="NCBIfam" id="TIGR01537">
    <property type="entry name" value="portal_HK97"/>
    <property type="match status" value="1"/>
</dbReference>
<gene>
    <name evidence="2" type="ORF">IAA55_10230</name>
</gene>
<accession>A0A9D1EBH5</accession>
<dbReference type="InterPro" id="IPR006427">
    <property type="entry name" value="Portal_HK97"/>
</dbReference>
<feature type="compositionally biased region" description="Acidic residues" evidence="1">
    <location>
        <begin position="435"/>
        <end position="447"/>
    </location>
</feature>
<evidence type="ECO:0000313" key="3">
    <source>
        <dbReference type="Proteomes" id="UP000823912"/>
    </source>
</evidence>
<dbReference type="Proteomes" id="UP000823912">
    <property type="component" value="Unassembled WGS sequence"/>
</dbReference>
<evidence type="ECO:0000256" key="1">
    <source>
        <dbReference type="SAM" id="MobiDB-lite"/>
    </source>
</evidence>
<dbReference type="Pfam" id="PF04860">
    <property type="entry name" value="Phage_portal"/>
    <property type="match status" value="1"/>
</dbReference>
<sequence length="480" mass="53931">MGFFSWLGFGRPRDAPEGTKSERTGLPEITDNVRDSGQTFFFGTASSGERVDEKSAMQISTVYACVRLLAETVAGLPLHLYRYTDSGEGKEKAIDHPLYKILYRQPNPEMTSFTFRETMMTHLLLWGNAYAQIIRDGKNTVLGMYPLLPEIVEVDRDEAGNLYYIYHAYTDEVPGEQNQDIYFRSDEIFHIPGLGFNGLVGFSPIAMMKNSLGTTLAVEKYGASFFKNGAQPSGVLEHPGVLKDPGKIRENWSAVYGGANNAHKVAVLEEGMAYKPISLPPEDSQFLSTRQFGVEEICRIFRVPPHMVQDLQHATYSNIEHQSIDFVVHTLTPWLVRFEQAVSKDLLLEEEQDEYFTKFNVDGLLRGDYQSRMNGYATGISNGFLSPNDIHRLENMDLIPAEEGGDDYYLNGGYVKLRDAGKFADAGQASTEQEPPAEEPDEEDPADSEGSQEGQTDSMHRKRRRIEKEMKPHNKSDCIG</sequence>
<dbReference type="AlphaFoldDB" id="A0A9D1EBH5"/>
<reference evidence="2" key="1">
    <citation type="submission" date="2020-10" db="EMBL/GenBank/DDBJ databases">
        <authorList>
            <person name="Gilroy R."/>
        </authorList>
    </citation>
    <scope>NUCLEOTIDE SEQUENCE</scope>
    <source>
        <strain evidence="2">ChiSjej5B23-6657</strain>
    </source>
</reference>
<comment type="caution">
    <text evidence="2">The sequence shown here is derived from an EMBL/GenBank/DDBJ whole genome shotgun (WGS) entry which is preliminary data.</text>
</comment>
<organism evidence="2 3">
    <name type="scientific">Candidatus Pullilachnospira gallistercoris</name>
    <dbReference type="NCBI Taxonomy" id="2840911"/>
    <lineage>
        <taxon>Bacteria</taxon>
        <taxon>Bacillati</taxon>
        <taxon>Bacillota</taxon>
        <taxon>Clostridia</taxon>
        <taxon>Lachnospirales</taxon>
        <taxon>Lachnospiraceae</taxon>
        <taxon>Lachnospiraceae incertae sedis</taxon>
        <taxon>Candidatus Pullilachnospira</taxon>
    </lineage>
</organism>
<protein>
    <submittedName>
        <fullName evidence="2">Phage portal protein</fullName>
    </submittedName>
</protein>